<gene>
    <name evidence="6" type="ORF">ISU07_18380</name>
</gene>
<dbReference type="Gene3D" id="1.20.1300.10">
    <property type="entry name" value="Fumarate reductase/succinate dehydrogenase, transmembrane subunit"/>
    <property type="match status" value="1"/>
</dbReference>
<keyword evidence="2 5" id="KW-0812">Transmembrane</keyword>
<comment type="caution">
    <text evidence="6">The sequence shown here is derived from an EMBL/GenBank/DDBJ whole genome shotgun (WGS) entry which is preliminary data.</text>
</comment>
<dbReference type="EMBL" id="JADKPN010000013">
    <property type="protein sequence ID" value="MBF4765103.1"/>
    <property type="molecule type" value="Genomic_DNA"/>
</dbReference>
<evidence type="ECO:0000256" key="3">
    <source>
        <dbReference type="ARBA" id="ARBA00022989"/>
    </source>
</evidence>
<dbReference type="RefSeq" id="WP_194708293.1">
    <property type="nucleotide sequence ID" value="NZ_JADKPN010000013.1"/>
</dbReference>
<dbReference type="InterPro" id="IPR034804">
    <property type="entry name" value="SQR/QFR_C/D"/>
</dbReference>
<dbReference type="Pfam" id="PF02313">
    <property type="entry name" value="Fumarate_red_D"/>
    <property type="match status" value="1"/>
</dbReference>
<dbReference type="AlphaFoldDB" id="A0A930YFR5"/>
<dbReference type="InterPro" id="IPR003418">
    <property type="entry name" value="Fumarate_red_D"/>
</dbReference>
<organism evidence="6 7">
    <name type="scientific">Nocardioides islandensis</name>
    <dbReference type="NCBI Taxonomy" id="433663"/>
    <lineage>
        <taxon>Bacteria</taxon>
        <taxon>Bacillati</taxon>
        <taxon>Actinomycetota</taxon>
        <taxon>Actinomycetes</taxon>
        <taxon>Propionibacteriales</taxon>
        <taxon>Nocardioidaceae</taxon>
        <taxon>Nocardioides</taxon>
    </lineage>
</organism>
<feature type="transmembrane region" description="Helical" evidence="5">
    <location>
        <begin position="54"/>
        <end position="77"/>
    </location>
</feature>
<feature type="transmembrane region" description="Helical" evidence="5">
    <location>
        <begin position="89"/>
        <end position="110"/>
    </location>
</feature>
<sequence length="113" mass="12364">MKFRVLPFVWLTFSGGGVVAAVFLPVLVVLLAFALPLGWVDPSHAHLEGLVQSWFTRIALFALIVPMLVHAAHRFRYTVYDGLQVKHKVLVALACYGGAMVLAMAAFLVLTTV</sequence>
<evidence type="ECO:0000313" key="6">
    <source>
        <dbReference type="EMBL" id="MBF4765103.1"/>
    </source>
</evidence>
<keyword evidence="3 5" id="KW-1133">Transmembrane helix</keyword>
<dbReference type="SUPFAM" id="SSF81343">
    <property type="entry name" value="Fumarate reductase respiratory complex transmembrane subunits"/>
    <property type="match status" value="1"/>
</dbReference>
<evidence type="ECO:0000256" key="1">
    <source>
        <dbReference type="ARBA" id="ARBA00022475"/>
    </source>
</evidence>
<dbReference type="Proteomes" id="UP000640489">
    <property type="component" value="Unassembled WGS sequence"/>
</dbReference>
<evidence type="ECO:0000256" key="4">
    <source>
        <dbReference type="ARBA" id="ARBA00023136"/>
    </source>
</evidence>
<name>A0A930YFR5_9ACTN</name>
<proteinExistence type="predicted"/>
<evidence type="ECO:0000256" key="2">
    <source>
        <dbReference type="ARBA" id="ARBA00022692"/>
    </source>
</evidence>
<evidence type="ECO:0000313" key="7">
    <source>
        <dbReference type="Proteomes" id="UP000640489"/>
    </source>
</evidence>
<reference evidence="6" key="1">
    <citation type="submission" date="2020-11" db="EMBL/GenBank/DDBJ databases">
        <title>Nocardioides sp. nov., isolated from Soil of Cynanchum wilfordii Hemsley rhizosphere.</title>
        <authorList>
            <person name="Lee J.-S."/>
            <person name="Suh M.K."/>
            <person name="Kim J.-S."/>
        </authorList>
    </citation>
    <scope>NUCLEOTIDE SEQUENCE</scope>
    <source>
        <strain evidence="6">KCTC 19275</strain>
    </source>
</reference>
<protein>
    <submittedName>
        <fullName evidence="6">Fumarate reductase subunit D</fullName>
    </submittedName>
</protein>
<evidence type="ECO:0000256" key="5">
    <source>
        <dbReference type="SAM" id="Phobius"/>
    </source>
</evidence>
<dbReference type="GO" id="GO:0006106">
    <property type="term" value="P:fumarate metabolic process"/>
    <property type="evidence" value="ECO:0007669"/>
    <property type="project" value="InterPro"/>
</dbReference>
<keyword evidence="7" id="KW-1185">Reference proteome</keyword>
<keyword evidence="1" id="KW-1003">Cell membrane</keyword>
<accession>A0A930YFR5</accession>
<keyword evidence="4 5" id="KW-0472">Membrane</keyword>
<feature type="transmembrane region" description="Helical" evidence="5">
    <location>
        <begin position="7"/>
        <end position="34"/>
    </location>
</feature>
<dbReference type="GO" id="GO:0016020">
    <property type="term" value="C:membrane"/>
    <property type="evidence" value="ECO:0007669"/>
    <property type="project" value="InterPro"/>
</dbReference>